<gene>
    <name evidence="1" type="ORF">LDD865_0581</name>
</gene>
<dbReference type="Proteomes" id="UP001295440">
    <property type="component" value="Chromosome"/>
</dbReference>
<name>A0AAU9QZU5_9LACO</name>
<evidence type="ECO:0000313" key="2">
    <source>
        <dbReference type="Proteomes" id="UP001295440"/>
    </source>
</evidence>
<sequence length="52" mass="5939">MEVLIQNFRNFFEKRSDFVKKDQKGAAESGSQWIITDRNKYLAGRAGCGGNR</sequence>
<dbReference type="EMBL" id="OV915080">
    <property type="protein sequence ID" value="CAH1705740.1"/>
    <property type="molecule type" value="Genomic_DNA"/>
</dbReference>
<protein>
    <submittedName>
        <fullName evidence="1">Uncharacterized protein</fullName>
    </submittedName>
</protein>
<dbReference type="AlphaFoldDB" id="A0AAU9QZU5"/>
<proteinExistence type="predicted"/>
<accession>A0AAU9QZU5</accession>
<organism evidence="1 2">
    <name type="scientific">Lactobacillus delbrueckii subsp. delbrueckii</name>
    <dbReference type="NCBI Taxonomy" id="83684"/>
    <lineage>
        <taxon>Bacteria</taxon>
        <taxon>Bacillati</taxon>
        <taxon>Bacillota</taxon>
        <taxon>Bacilli</taxon>
        <taxon>Lactobacillales</taxon>
        <taxon>Lactobacillaceae</taxon>
        <taxon>Lactobacillus</taxon>
    </lineage>
</organism>
<evidence type="ECO:0000313" key="1">
    <source>
        <dbReference type="EMBL" id="CAH1705740.1"/>
    </source>
</evidence>
<reference evidence="1" key="1">
    <citation type="submission" date="2022-02" db="EMBL/GenBank/DDBJ databases">
        <authorList>
            <person name="Deutsch MARIE S."/>
        </authorList>
    </citation>
    <scope>NUCLEOTIDE SEQUENCE</scope>
    <source>
        <strain evidence="1">CIRM-BIA865</strain>
    </source>
</reference>